<feature type="signal peptide" evidence="1">
    <location>
        <begin position="1"/>
        <end position="25"/>
    </location>
</feature>
<feature type="chain" id="PRO_5028034712" evidence="1">
    <location>
        <begin position="26"/>
        <end position="320"/>
    </location>
</feature>
<name>A0A6V7RZ24_PLAVN</name>
<gene>
    <name evidence="2" type="ORF">PVBDA_0602540</name>
</gene>
<dbReference type="NCBIfam" id="TIGR01599">
    <property type="entry name" value="PYST-A"/>
    <property type="match status" value="1"/>
</dbReference>
<keyword evidence="1" id="KW-0732">Signal</keyword>
<evidence type="ECO:0000313" key="2">
    <source>
        <dbReference type="EMBL" id="CAD2088372.1"/>
    </source>
</evidence>
<proteinExistence type="predicted"/>
<dbReference type="EMBL" id="LR865384">
    <property type="protein sequence ID" value="CAD2088372.1"/>
    <property type="molecule type" value="Genomic_DNA"/>
</dbReference>
<dbReference type="Proteomes" id="UP000515550">
    <property type="component" value="Chromosome PVBDA_06"/>
</dbReference>
<evidence type="ECO:0000256" key="1">
    <source>
        <dbReference type="SAM" id="SignalP"/>
    </source>
</evidence>
<protein>
    <submittedName>
        <fullName evidence="2">Fam-a protein</fullName>
    </submittedName>
</protein>
<dbReference type="InterPro" id="IPR006486">
    <property type="entry name" value="PYST_A"/>
</dbReference>
<dbReference type="SUPFAM" id="SSF55961">
    <property type="entry name" value="Bet v1-like"/>
    <property type="match status" value="1"/>
</dbReference>
<dbReference type="VEuPathDB" id="PlasmoDB:PVBDA_0602540"/>
<reference evidence="2 3" key="1">
    <citation type="submission" date="2020-08" db="EMBL/GenBank/DDBJ databases">
        <authorList>
            <person name="Ramaprasad A."/>
        </authorList>
    </citation>
    <scope>NUCLEOTIDE SEQUENCE [LARGE SCALE GENOMIC DNA]</scope>
</reference>
<dbReference type="AlphaFoldDB" id="A0A6V7RZ24"/>
<organism evidence="2 3">
    <name type="scientific">Plasmodium vinckei brucechwatti</name>
    <dbReference type="NCBI Taxonomy" id="119398"/>
    <lineage>
        <taxon>Eukaryota</taxon>
        <taxon>Sar</taxon>
        <taxon>Alveolata</taxon>
        <taxon>Apicomplexa</taxon>
        <taxon>Aconoidasida</taxon>
        <taxon>Haemosporida</taxon>
        <taxon>Plasmodiidae</taxon>
        <taxon>Plasmodium</taxon>
        <taxon>Plasmodium (Vinckeia)</taxon>
    </lineage>
</organism>
<sequence>MNKRYIKIALALLCVVGYMQNVASASETAVATNSSNAECKEKLSSLPKEVTKEQYLRFKQQVISRSKQQKSSSPKKAKQPKISIAEEAKQAANVMTEALNIAKEHAEHTDDYKLYYADNGAIIHFKPLHHAEIGKLVFTIPNADSYADIVKMLWDQNAEKKLNDSFIKGTTSQIYNENLALIQNIYKDDLSNVYFNALANKVELSENETAILLVSSDMNDHYPANVINGMNYVNPIVKGANSFKPDVNSATEVRIGHAHKMYINLLAVFIKKEADGVKITQLSSIEHGYIPDSPSPRETLRNMTASVMLNTTKIGNIIAN</sequence>
<accession>A0A6V7RZ24</accession>
<evidence type="ECO:0000313" key="3">
    <source>
        <dbReference type="Proteomes" id="UP000515550"/>
    </source>
</evidence>